<gene>
    <name evidence="1" type="ORF">MELIAE_LOCUS6478</name>
</gene>
<keyword evidence="2" id="KW-1185">Reference proteome</keyword>
<reference evidence="1" key="1">
    <citation type="submission" date="2021-12" db="EMBL/GenBank/DDBJ databases">
        <authorList>
            <person name="King R."/>
        </authorList>
    </citation>
    <scope>NUCLEOTIDE SEQUENCE</scope>
</reference>
<organism evidence="1 2">
    <name type="scientific">Brassicogethes aeneus</name>
    <name type="common">Rape pollen beetle</name>
    <name type="synonym">Meligethes aeneus</name>
    <dbReference type="NCBI Taxonomy" id="1431903"/>
    <lineage>
        <taxon>Eukaryota</taxon>
        <taxon>Metazoa</taxon>
        <taxon>Ecdysozoa</taxon>
        <taxon>Arthropoda</taxon>
        <taxon>Hexapoda</taxon>
        <taxon>Insecta</taxon>
        <taxon>Pterygota</taxon>
        <taxon>Neoptera</taxon>
        <taxon>Endopterygota</taxon>
        <taxon>Coleoptera</taxon>
        <taxon>Polyphaga</taxon>
        <taxon>Cucujiformia</taxon>
        <taxon>Nitidulidae</taxon>
        <taxon>Meligethinae</taxon>
        <taxon>Brassicogethes</taxon>
    </lineage>
</organism>
<accession>A0A9P0B107</accession>
<proteinExistence type="predicted"/>
<protein>
    <submittedName>
        <fullName evidence="1">Uncharacterized protein</fullName>
    </submittedName>
</protein>
<name>A0A9P0B107_BRAAE</name>
<sequence>MKKYSRNMSKGLTNADNNNGLIASNDYKIVYVFEDLMDNTACEVSDNNHAVNELLNENECNGTFTADCLSTTNFRLETTGQAEEARSSFQQEPQLVLQILSELQQNIIYEKINKFNIFRTDIFNCCVKAM</sequence>
<dbReference type="AlphaFoldDB" id="A0A9P0B107"/>
<dbReference type="Proteomes" id="UP001154078">
    <property type="component" value="Chromosome 4"/>
</dbReference>
<evidence type="ECO:0000313" key="1">
    <source>
        <dbReference type="EMBL" id="CAH0555042.1"/>
    </source>
</evidence>
<evidence type="ECO:0000313" key="2">
    <source>
        <dbReference type="Proteomes" id="UP001154078"/>
    </source>
</evidence>
<dbReference type="EMBL" id="OV121135">
    <property type="protein sequence ID" value="CAH0555042.1"/>
    <property type="molecule type" value="Genomic_DNA"/>
</dbReference>